<evidence type="ECO:0000313" key="1">
    <source>
        <dbReference type="EMBL" id="MDZ5088101.1"/>
    </source>
</evidence>
<dbReference type="EMBL" id="JAOXLN010000028">
    <property type="protein sequence ID" value="MDZ5088101.1"/>
    <property type="molecule type" value="Genomic_DNA"/>
</dbReference>
<name>A0ACC6MNE0_MYCPF</name>
<evidence type="ECO:0000313" key="2">
    <source>
        <dbReference type="Proteomes" id="UP001289645"/>
    </source>
</evidence>
<comment type="caution">
    <text evidence="1">The sequence shown here is derived from an EMBL/GenBank/DDBJ whole genome shotgun (WGS) entry which is preliminary data.</text>
</comment>
<dbReference type="Proteomes" id="UP001289645">
    <property type="component" value="Unassembled WGS sequence"/>
</dbReference>
<sequence length="170" mass="18985">MEVSLDESEARKIAGPYIGSMLSRYVDEAIQGVVRNNEVETFRRACQLLKPDTSLAHALDVKLYRAFRLDRVREGEMPRASSVGLHLPTDEICYLNVPAMRWRYLQAGARSTSGQLVVTNRKVRFSSYERGGELPLGKIMSALDLNPNILTLETTSSSLSGDYTVGDAEW</sequence>
<feature type="non-terminal residue" evidence="1">
    <location>
        <position position="170"/>
    </location>
</feature>
<organism evidence="1 2">
    <name type="scientific">Mycolicibacterium parafortuitum</name>
    <name type="common">Mycobacterium parafortuitum</name>
    <dbReference type="NCBI Taxonomy" id="39692"/>
    <lineage>
        <taxon>Bacteria</taxon>
        <taxon>Bacillati</taxon>
        <taxon>Actinomycetota</taxon>
        <taxon>Actinomycetes</taxon>
        <taxon>Mycobacteriales</taxon>
        <taxon>Mycobacteriaceae</taxon>
        <taxon>Mycolicibacterium</taxon>
    </lineage>
</organism>
<proteinExistence type="predicted"/>
<gene>
    <name evidence="1" type="ORF">OHX15_22145</name>
</gene>
<accession>A0ACC6MNE0</accession>
<keyword evidence="2" id="KW-1185">Reference proteome</keyword>
<reference evidence="1 2" key="1">
    <citation type="journal article" date="2021" name="Chemosphere">
        <title>Bioballs carrying a syntrophic Rhodococcus and Mycolicibacterium consortium for simultaneous sorption and biodegradation of fuel oil in contaminated freshwater.</title>
        <authorList>
            <person name="Naloka K."/>
            <person name="Polrit D."/>
            <person name="Muangchinda C."/>
            <person name="Thoetkiattikul H."/>
            <person name="Pinyakong O."/>
        </authorList>
    </citation>
    <scope>NUCLEOTIDE SEQUENCE [LARGE SCALE GENOMIC DNA]</scope>
    <source>
        <strain evidence="1 2">J101</strain>
    </source>
</reference>
<protein>
    <submittedName>
        <fullName evidence="1">Uncharacterized protein</fullName>
    </submittedName>
</protein>